<comment type="cofactor">
    <cofactor evidence="1">
        <name>pyridoxal 5'-phosphate</name>
        <dbReference type="ChEBI" id="CHEBI:597326"/>
    </cofactor>
</comment>
<evidence type="ECO:0000313" key="7">
    <source>
        <dbReference type="EMBL" id="AXA23896.1"/>
    </source>
</evidence>
<evidence type="ECO:0000256" key="1">
    <source>
        <dbReference type="ARBA" id="ARBA00001933"/>
    </source>
</evidence>
<dbReference type="SUPFAM" id="SSF53686">
    <property type="entry name" value="Tryptophan synthase beta subunit-like PLP-dependent enzymes"/>
    <property type="match status" value="1"/>
</dbReference>
<feature type="modified residue" description="N6-(pyridoxal phosphate)lysine" evidence="5">
    <location>
        <position position="58"/>
    </location>
</feature>
<dbReference type="RefSeq" id="WP_112897660.1">
    <property type="nucleotide sequence ID" value="NZ_CP030750.1"/>
</dbReference>
<dbReference type="GO" id="GO:0019148">
    <property type="term" value="F:D-cysteine desulfhydrase activity"/>
    <property type="evidence" value="ECO:0007669"/>
    <property type="project" value="TreeGrafter"/>
</dbReference>
<evidence type="ECO:0000256" key="5">
    <source>
        <dbReference type="PIRSR" id="PIRSR006278-2"/>
    </source>
</evidence>
<reference evidence="7 8" key="1">
    <citation type="submission" date="2018-06" db="EMBL/GenBank/DDBJ databases">
        <title>The genome of Pseudomonas putida NX-1, a lignin degrader.</title>
        <authorList>
            <person name="Xu Z."/>
        </authorList>
    </citation>
    <scope>NUCLEOTIDE SEQUENCE [LARGE SCALE GENOMIC DNA]</scope>
    <source>
        <strain evidence="7 8">NX-1</strain>
    </source>
</reference>
<name>A0AAD0L3R9_PSEPU</name>
<sequence length="343" mass="36514">MRTLTSLLEQFPRTCLIEQATPIQRLVAMEQVLGLEERGIRLFAKRDDFMALGGGGNKLRKLEFLLGAALHDGIEHVITVGGLQSNHARLTAAACASLGLPCELVLSRAVAKEGEEYEHSGNVLLDELFGARVHISPDGISALHSAELRAAQLEKAGHKVKVIPTGGSTALGCLGYVRAAQEIAEQEQALALRFTRVFTANGSSGTHAGLSAGFAALGRGANLVKSYAVLADASTAQRQTLDLSHHVQTLLGLPADIEAHDIEVDGNYLGKGYGLPTPEMLDALRLMARHQGLLLDPVYSGKAFAGLIADLQSDRYVRGDNLLFVMTGGTPGLFAYRDALQDA</sequence>
<protein>
    <submittedName>
        <fullName evidence="7">D-cysteine desulfhydrase family protein</fullName>
    </submittedName>
</protein>
<gene>
    <name evidence="7" type="ORF">C1S65_07095</name>
</gene>
<feature type="active site" description="Nucleophile" evidence="4">
    <location>
        <position position="85"/>
    </location>
</feature>
<dbReference type="InterPro" id="IPR001926">
    <property type="entry name" value="TrpB-like_PALP"/>
</dbReference>
<dbReference type="InterPro" id="IPR027278">
    <property type="entry name" value="ACCD_DCysDesulf"/>
</dbReference>
<dbReference type="NCBIfam" id="TIGR01275">
    <property type="entry name" value="ACC_deam_rel"/>
    <property type="match status" value="1"/>
</dbReference>
<proteinExistence type="inferred from homology"/>
<dbReference type="Gene3D" id="3.40.50.1100">
    <property type="match status" value="2"/>
</dbReference>
<evidence type="ECO:0000256" key="2">
    <source>
        <dbReference type="ARBA" id="ARBA00008639"/>
    </source>
</evidence>
<dbReference type="InterPro" id="IPR005966">
    <property type="entry name" value="D-Cys_desShydrase"/>
</dbReference>
<evidence type="ECO:0000259" key="6">
    <source>
        <dbReference type="Pfam" id="PF00291"/>
    </source>
</evidence>
<dbReference type="Proteomes" id="UP000251617">
    <property type="component" value="Chromosome"/>
</dbReference>
<dbReference type="PIRSF" id="PIRSF006278">
    <property type="entry name" value="ACCD_DCysDesulf"/>
    <property type="match status" value="1"/>
</dbReference>
<dbReference type="PANTHER" id="PTHR43780">
    <property type="entry name" value="1-AMINOCYCLOPROPANE-1-CARBOXYLATE DEAMINASE-RELATED"/>
    <property type="match status" value="1"/>
</dbReference>
<evidence type="ECO:0000313" key="8">
    <source>
        <dbReference type="Proteomes" id="UP000251617"/>
    </source>
</evidence>
<feature type="domain" description="Tryptophan synthase beta chain-like PALP" evidence="6">
    <location>
        <begin position="18"/>
        <end position="328"/>
    </location>
</feature>
<dbReference type="Pfam" id="PF00291">
    <property type="entry name" value="PALP"/>
    <property type="match status" value="1"/>
</dbReference>
<dbReference type="EMBL" id="CP030750">
    <property type="protein sequence ID" value="AXA23896.1"/>
    <property type="molecule type" value="Genomic_DNA"/>
</dbReference>
<dbReference type="PANTHER" id="PTHR43780:SF2">
    <property type="entry name" value="1-AMINOCYCLOPROPANE-1-CARBOXYLATE DEAMINASE-RELATED"/>
    <property type="match status" value="1"/>
</dbReference>
<comment type="similarity">
    <text evidence="2">Belongs to the ACC deaminase/D-cysteine desulfhydrase family.</text>
</comment>
<organism evidence="7 8">
    <name type="scientific">Pseudomonas putida</name>
    <name type="common">Arthrobacter siderocapsulatus</name>
    <dbReference type="NCBI Taxonomy" id="303"/>
    <lineage>
        <taxon>Bacteria</taxon>
        <taxon>Pseudomonadati</taxon>
        <taxon>Pseudomonadota</taxon>
        <taxon>Gammaproteobacteria</taxon>
        <taxon>Pseudomonadales</taxon>
        <taxon>Pseudomonadaceae</taxon>
        <taxon>Pseudomonas</taxon>
    </lineage>
</organism>
<accession>A0AAD0L3R9</accession>
<evidence type="ECO:0000256" key="3">
    <source>
        <dbReference type="ARBA" id="ARBA00022898"/>
    </source>
</evidence>
<dbReference type="AlphaFoldDB" id="A0AAD0L3R9"/>
<evidence type="ECO:0000256" key="4">
    <source>
        <dbReference type="PIRSR" id="PIRSR006278-1"/>
    </source>
</evidence>
<keyword evidence="3 5" id="KW-0663">Pyridoxal phosphate</keyword>
<dbReference type="InterPro" id="IPR036052">
    <property type="entry name" value="TrpB-like_PALP_sf"/>
</dbReference>